<evidence type="ECO:0000313" key="1">
    <source>
        <dbReference type="EMBL" id="KAA6364980.1"/>
    </source>
</evidence>
<gene>
    <name evidence="1" type="ORF">EZS28_039492</name>
</gene>
<sequence length="55" mass="6454">MDTLSSTAHTRDTRSQELMCPLSDEEANMLFVAKCEDLKRLPTEVQRDRFVRLLR</sequence>
<dbReference type="EMBL" id="SNRW01020982">
    <property type="protein sequence ID" value="KAA6364980.1"/>
    <property type="molecule type" value="Genomic_DNA"/>
</dbReference>
<proteinExistence type="predicted"/>
<protein>
    <submittedName>
        <fullName evidence="1">Uncharacterized protein</fullName>
    </submittedName>
</protein>
<dbReference type="Proteomes" id="UP000324800">
    <property type="component" value="Unassembled WGS sequence"/>
</dbReference>
<dbReference type="AlphaFoldDB" id="A0A5J4U4B1"/>
<accession>A0A5J4U4B1</accession>
<organism evidence="1 2">
    <name type="scientific">Streblomastix strix</name>
    <dbReference type="NCBI Taxonomy" id="222440"/>
    <lineage>
        <taxon>Eukaryota</taxon>
        <taxon>Metamonada</taxon>
        <taxon>Preaxostyla</taxon>
        <taxon>Oxymonadida</taxon>
        <taxon>Streblomastigidae</taxon>
        <taxon>Streblomastix</taxon>
    </lineage>
</organism>
<comment type="caution">
    <text evidence="1">The sequence shown here is derived from an EMBL/GenBank/DDBJ whole genome shotgun (WGS) entry which is preliminary data.</text>
</comment>
<name>A0A5J4U4B1_9EUKA</name>
<feature type="non-terminal residue" evidence="1">
    <location>
        <position position="55"/>
    </location>
</feature>
<reference evidence="1 2" key="1">
    <citation type="submission" date="2019-03" db="EMBL/GenBank/DDBJ databases">
        <title>Single cell metagenomics reveals metabolic interactions within the superorganism composed of flagellate Streblomastix strix and complex community of Bacteroidetes bacteria on its surface.</title>
        <authorList>
            <person name="Treitli S.C."/>
            <person name="Kolisko M."/>
            <person name="Husnik F."/>
            <person name="Keeling P."/>
            <person name="Hampl V."/>
        </authorList>
    </citation>
    <scope>NUCLEOTIDE SEQUENCE [LARGE SCALE GENOMIC DNA]</scope>
    <source>
        <strain evidence="1">ST1C</strain>
    </source>
</reference>
<evidence type="ECO:0000313" key="2">
    <source>
        <dbReference type="Proteomes" id="UP000324800"/>
    </source>
</evidence>